<name>A0A7C8K4L3_ORBOL</name>
<dbReference type="EMBL" id="WIQZ01000023">
    <property type="protein sequence ID" value="KAF3138194.1"/>
    <property type="molecule type" value="Genomic_DNA"/>
</dbReference>
<reference evidence="3 4" key="1">
    <citation type="submission" date="2019-06" db="EMBL/GenBank/DDBJ databases">
        <authorList>
            <person name="Palmer J.M."/>
        </authorList>
    </citation>
    <scope>NUCLEOTIDE SEQUENCE [LARGE SCALE GENOMIC DNA]</scope>
    <source>
        <strain evidence="3 4">TWF703</strain>
    </source>
</reference>
<gene>
    <name evidence="3" type="ORF">TWF703_004723</name>
</gene>
<sequence length="457" mass="50925">MSDEEPTPLTTILLNQWRNPGDILSLLLLIGGEVVQKAIAQLVGLRVPHRRKLHNEKDDNDYFFTLTPVAFSFGWVAYAFNSLMAVFGNGNLMPEPDTQIMVINAANGYVRDNSSWVLGRFLRDFEIGLEKKTKDLWPDPAPLDSSNNPRNVSLRIDILEVASSIDPPAVDTTWYVGWVVIVIQLGIAAIPWGLWGDWVIFLVCSAGTLFSLLSSSLPQWISEKWAWRRLWKPKTIILTRGNGNRYAVALVCRAGDPDIEALASARAEARPGTRPLFLVLTTLWMLLLITVSGVEDHRWFLIAVGGIGMLQNMWAASCVRHSSTLGLHLKPYHPRSIVVGYQTDRAVGRPPDEPRVSMTGEEEFPPQKPNHEISDVMGALIEAEKVIPGLGACLVPIFFPGNLTYDEAPLYYNREKNFWELAHLTMKGRRKEHAKFIAGGPSGHGKDREGDKAVSLS</sequence>
<dbReference type="AlphaFoldDB" id="A0A7C8K4L3"/>
<feature type="transmembrane region" description="Helical" evidence="2">
    <location>
        <begin position="276"/>
        <end position="294"/>
    </location>
</feature>
<keyword evidence="2" id="KW-0472">Membrane</keyword>
<evidence type="ECO:0000256" key="1">
    <source>
        <dbReference type="SAM" id="MobiDB-lite"/>
    </source>
</evidence>
<evidence type="ECO:0000313" key="3">
    <source>
        <dbReference type="EMBL" id="KAF3138194.1"/>
    </source>
</evidence>
<organism evidence="3 4">
    <name type="scientific">Orbilia oligospora</name>
    <name type="common">Nematode-trapping fungus</name>
    <name type="synonym">Arthrobotrys oligospora</name>
    <dbReference type="NCBI Taxonomy" id="2813651"/>
    <lineage>
        <taxon>Eukaryota</taxon>
        <taxon>Fungi</taxon>
        <taxon>Dikarya</taxon>
        <taxon>Ascomycota</taxon>
        <taxon>Pezizomycotina</taxon>
        <taxon>Orbiliomycetes</taxon>
        <taxon>Orbiliales</taxon>
        <taxon>Orbiliaceae</taxon>
        <taxon>Orbilia</taxon>
    </lineage>
</organism>
<evidence type="ECO:0000313" key="4">
    <source>
        <dbReference type="Proteomes" id="UP000480548"/>
    </source>
</evidence>
<feature type="transmembrane region" description="Helical" evidence="2">
    <location>
        <begin position="173"/>
        <end position="192"/>
    </location>
</feature>
<evidence type="ECO:0000256" key="2">
    <source>
        <dbReference type="SAM" id="Phobius"/>
    </source>
</evidence>
<feature type="transmembrane region" description="Helical" evidence="2">
    <location>
        <begin position="198"/>
        <end position="221"/>
    </location>
</feature>
<dbReference type="Proteomes" id="UP000480548">
    <property type="component" value="Unassembled WGS sequence"/>
</dbReference>
<accession>A0A7C8K4L3</accession>
<feature type="compositionally biased region" description="Basic and acidic residues" evidence="1">
    <location>
        <begin position="444"/>
        <end position="457"/>
    </location>
</feature>
<protein>
    <submittedName>
        <fullName evidence="3">Uncharacterized protein</fullName>
    </submittedName>
</protein>
<feature type="region of interest" description="Disordered" evidence="1">
    <location>
        <begin position="436"/>
        <end position="457"/>
    </location>
</feature>
<feature type="region of interest" description="Disordered" evidence="1">
    <location>
        <begin position="348"/>
        <end position="369"/>
    </location>
</feature>
<proteinExistence type="predicted"/>
<comment type="caution">
    <text evidence="3">The sequence shown here is derived from an EMBL/GenBank/DDBJ whole genome shotgun (WGS) entry which is preliminary data.</text>
</comment>
<keyword evidence="2" id="KW-1133">Transmembrane helix</keyword>
<keyword evidence="2" id="KW-0812">Transmembrane</keyword>